<dbReference type="GO" id="GO:0016887">
    <property type="term" value="F:ATP hydrolysis activity"/>
    <property type="evidence" value="ECO:0007669"/>
    <property type="project" value="TreeGrafter"/>
</dbReference>
<dbReference type="GO" id="GO:0005524">
    <property type="term" value="F:ATP binding"/>
    <property type="evidence" value="ECO:0007669"/>
    <property type="project" value="UniProtKB-KW"/>
</dbReference>
<dbReference type="GO" id="GO:0140097">
    <property type="term" value="F:catalytic activity, acting on DNA"/>
    <property type="evidence" value="ECO:0007669"/>
    <property type="project" value="UniProtKB-ARBA"/>
</dbReference>
<name>A0A497ETQ2_9CREN</name>
<dbReference type="AlphaFoldDB" id="A0A497ETQ2"/>
<evidence type="ECO:0000256" key="7">
    <source>
        <dbReference type="ARBA" id="ARBA00023204"/>
    </source>
</evidence>
<dbReference type="InterPro" id="IPR045628">
    <property type="entry name" value="Lhr_WH_dom"/>
</dbReference>
<accession>A0A497ETQ2</accession>
<dbReference type="InterPro" id="IPR011545">
    <property type="entry name" value="DEAD/DEAH_box_helicase_dom"/>
</dbReference>
<dbReference type="InterPro" id="IPR014001">
    <property type="entry name" value="Helicase_ATP-bd"/>
</dbReference>
<gene>
    <name evidence="11" type="ORF">DRJ21_01590</name>
</gene>
<evidence type="ECO:0000259" key="9">
    <source>
        <dbReference type="PROSITE" id="PS51192"/>
    </source>
</evidence>
<evidence type="ECO:0000256" key="4">
    <source>
        <dbReference type="ARBA" id="ARBA00022806"/>
    </source>
</evidence>
<dbReference type="PROSITE" id="PS51194">
    <property type="entry name" value="HELICASE_CTER"/>
    <property type="match status" value="1"/>
</dbReference>
<keyword evidence="3" id="KW-0378">Hydrolase</keyword>
<dbReference type="SMART" id="SM00487">
    <property type="entry name" value="DEXDc"/>
    <property type="match status" value="1"/>
</dbReference>
<dbReference type="Pfam" id="PF00271">
    <property type="entry name" value="Helicase_C"/>
    <property type="match status" value="1"/>
</dbReference>
<dbReference type="PANTHER" id="PTHR47962">
    <property type="entry name" value="ATP-DEPENDENT HELICASE LHR-RELATED-RELATED"/>
    <property type="match status" value="1"/>
</dbReference>
<dbReference type="Pfam" id="PF00270">
    <property type="entry name" value="DEAD"/>
    <property type="match status" value="1"/>
</dbReference>
<evidence type="ECO:0000256" key="2">
    <source>
        <dbReference type="ARBA" id="ARBA00022763"/>
    </source>
</evidence>
<organism evidence="11 12">
    <name type="scientific">Thermoproteota archaeon</name>
    <dbReference type="NCBI Taxonomy" id="2056631"/>
    <lineage>
        <taxon>Archaea</taxon>
        <taxon>Thermoproteota</taxon>
    </lineage>
</organism>
<dbReference type="PANTHER" id="PTHR47962:SF5">
    <property type="entry name" value="ATP-DEPENDENT HELICASE LHR-RELATED"/>
    <property type="match status" value="1"/>
</dbReference>
<evidence type="ECO:0000256" key="1">
    <source>
        <dbReference type="ARBA" id="ARBA00022741"/>
    </source>
</evidence>
<dbReference type="InterPro" id="IPR052511">
    <property type="entry name" value="ATP-dep_Helicase"/>
</dbReference>
<feature type="non-terminal residue" evidence="11">
    <location>
        <position position="684"/>
    </location>
</feature>
<evidence type="ECO:0008006" key="13">
    <source>
        <dbReference type="Google" id="ProtNLM"/>
    </source>
</evidence>
<evidence type="ECO:0000256" key="6">
    <source>
        <dbReference type="ARBA" id="ARBA00023125"/>
    </source>
</evidence>
<evidence type="ECO:0000259" key="10">
    <source>
        <dbReference type="PROSITE" id="PS51194"/>
    </source>
</evidence>
<dbReference type="Pfam" id="PF08494">
    <property type="entry name" value="DEAD_assoc"/>
    <property type="match status" value="1"/>
</dbReference>
<dbReference type="EMBL" id="QMQY01000055">
    <property type="protein sequence ID" value="RLE50617.1"/>
    <property type="molecule type" value="Genomic_DNA"/>
</dbReference>
<keyword evidence="4" id="KW-0347">Helicase</keyword>
<dbReference type="GO" id="GO:0003677">
    <property type="term" value="F:DNA binding"/>
    <property type="evidence" value="ECO:0007669"/>
    <property type="project" value="UniProtKB-KW"/>
</dbReference>
<protein>
    <recommendedName>
        <fullName evidence="13">DEAD/DEAH box helicase</fullName>
    </recommendedName>
</protein>
<dbReference type="Gene3D" id="3.40.50.300">
    <property type="entry name" value="P-loop containing nucleotide triphosphate hydrolases"/>
    <property type="match status" value="2"/>
</dbReference>
<evidence type="ECO:0000256" key="8">
    <source>
        <dbReference type="ARBA" id="ARBA00023235"/>
    </source>
</evidence>
<feature type="domain" description="Helicase ATP-binding" evidence="9">
    <location>
        <begin position="31"/>
        <end position="209"/>
    </location>
</feature>
<dbReference type="InterPro" id="IPR001650">
    <property type="entry name" value="Helicase_C-like"/>
</dbReference>
<keyword evidence="7" id="KW-0234">DNA repair</keyword>
<reference evidence="11 12" key="1">
    <citation type="submission" date="2018-06" db="EMBL/GenBank/DDBJ databases">
        <title>Extensive metabolic versatility and redundancy in microbially diverse, dynamic hydrothermal sediments.</title>
        <authorList>
            <person name="Dombrowski N."/>
            <person name="Teske A."/>
            <person name="Baker B.J."/>
        </authorList>
    </citation>
    <scope>NUCLEOTIDE SEQUENCE [LARGE SCALE GENOMIC DNA]</scope>
    <source>
        <strain evidence="11">B30_G17</strain>
    </source>
</reference>
<keyword evidence="5" id="KW-0067">ATP-binding</keyword>
<feature type="domain" description="Helicase C-terminal" evidence="10">
    <location>
        <begin position="247"/>
        <end position="397"/>
    </location>
</feature>
<evidence type="ECO:0000313" key="11">
    <source>
        <dbReference type="EMBL" id="RLE50617.1"/>
    </source>
</evidence>
<dbReference type="Pfam" id="PF19306">
    <property type="entry name" value="WHD_Lhr"/>
    <property type="match status" value="1"/>
</dbReference>
<dbReference type="SMART" id="SM00490">
    <property type="entry name" value="HELICc"/>
    <property type="match status" value="1"/>
</dbReference>
<dbReference type="SUPFAM" id="SSF52540">
    <property type="entry name" value="P-loop containing nucleoside triphosphate hydrolases"/>
    <property type="match status" value="1"/>
</dbReference>
<dbReference type="PROSITE" id="PS51192">
    <property type="entry name" value="HELICASE_ATP_BIND_1"/>
    <property type="match status" value="1"/>
</dbReference>
<evidence type="ECO:0000256" key="5">
    <source>
        <dbReference type="ARBA" id="ARBA00022840"/>
    </source>
</evidence>
<dbReference type="GO" id="GO:0006281">
    <property type="term" value="P:DNA repair"/>
    <property type="evidence" value="ECO:0007669"/>
    <property type="project" value="UniProtKB-KW"/>
</dbReference>
<comment type="caution">
    <text evidence="11">The sequence shown here is derived from an EMBL/GenBank/DDBJ whole genome shotgun (WGS) entry which is preliminary data.</text>
</comment>
<keyword evidence="8" id="KW-0413">Isomerase</keyword>
<keyword evidence="2" id="KW-0227">DNA damage</keyword>
<proteinExistence type="predicted"/>
<dbReference type="InterPro" id="IPR027417">
    <property type="entry name" value="P-loop_NTPase"/>
</dbReference>
<evidence type="ECO:0000313" key="12">
    <source>
        <dbReference type="Proteomes" id="UP000281962"/>
    </source>
</evidence>
<keyword evidence="1" id="KW-0547">Nucleotide-binding</keyword>
<dbReference type="GO" id="GO:0004386">
    <property type="term" value="F:helicase activity"/>
    <property type="evidence" value="ECO:0007669"/>
    <property type="project" value="UniProtKB-KW"/>
</dbReference>
<dbReference type="InterPro" id="IPR013701">
    <property type="entry name" value="Lhr-like_DEAD/DEAH_assoc"/>
</dbReference>
<evidence type="ECO:0000256" key="3">
    <source>
        <dbReference type="ARBA" id="ARBA00022801"/>
    </source>
</evidence>
<dbReference type="Proteomes" id="UP000281962">
    <property type="component" value="Unassembled WGS sequence"/>
</dbReference>
<dbReference type="CDD" id="cd17922">
    <property type="entry name" value="DEXHc_LHR-like"/>
    <property type="match status" value="1"/>
</dbReference>
<keyword evidence="6" id="KW-0238">DNA-binding</keyword>
<sequence>MNVFEKLNQKLRSVIRKYGYDKPTIAQEKGIPYILTGFNVLLIAPTGSGKTEAAFFPIFNKIIEREIEGGIYALYITPLRALNRDVFRRMVKIASELNINVSIRHGDTPQRIRRLQAIKPPQILITTPETLQAILPGRVLRGHLRNIKWIIIDEIHELASDKRGVQLALALERLREITKREFQRIGLSATIGSPEIVGKFLVGTNRDVQIINVSAEKKFEIIVDVAGEEGNETLAEKFEISSSAISKLKYIIRITNREGPTLLFTNTREMAEALASRLKLLDSNLKIKVHHGSLSKEERIEAEKMFKKGMLNLLVCTSSLELGLDIGTANYVIQYMSPRQVTKMIQRIGRAGHKLWEVSRGLILASNVDDILESAVIARRALEKNLEKTEIYERSLDVLAHQLVGLTMDLRKLDLNYALKVFRRAYPYRNLTINDLEKVASLLAEIKILKFEVNNESKIVKCRRGSWKYYYENLSVIPDIKKFIVIDIASRKPIGSLDEEFIAIHGFKKEPFILAGRTWKTITISEGDCRVYVVQVEDEIGAIPAWIGELIPVPYEIAQEVGELREKLINGSIKAETYPLTSRALNKALKELGEHISCGIPLPTNNRVVIEGLGNIIVIHSCLGTRVNKALAVLLGYELTKRLKTSVRVFSDPYRVLISLPKAIKAHSISKLLMQLCNTMREIN</sequence>